<organism evidence="2 3">
    <name type="scientific">Nesidiocoris tenuis</name>
    <dbReference type="NCBI Taxonomy" id="355587"/>
    <lineage>
        <taxon>Eukaryota</taxon>
        <taxon>Metazoa</taxon>
        <taxon>Ecdysozoa</taxon>
        <taxon>Arthropoda</taxon>
        <taxon>Hexapoda</taxon>
        <taxon>Insecta</taxon>
        <taxon>Pterygota</taxon>
        <taxon>Neoptera</taxon>
        <taxon>Paraneoptera</taxon>
        <taxon>Hemiptera</taxon>
        <taxon>Heteroptera</taxon>
        <taxon>Panheteroptera</taxon>
        <taxon>Cimicomorpha</taxon>
        <taxon>Miridae</taxon>
        <taxon>Dicyphina</taxon>
        <taxon>Nesidiocoris</taxon>
    </lineage>
</organism>
<feature type="compositionally biased region" description="Pro residues" evidence="1">
    <location>
        <begin position="85"/>
        <end position="94"/>
    </location>
</feature>
<dbReference type="EMBL" id="CADCXU010000187">
    <property type="protein sequence ID" value="CAA9993130.1"/>
    <property type="molecule type" value="Genomic_DNA"/>
</dbReference>
<feature type="region of interest" description="Disordered" evidence="1">
    <location>
        <begin position="41"/>
        <end position="94"/>
    </location>
</feature>
<feature type="non-terminal residue" evidence="2">
    <location>
        <position position="94"/>
    </location>
</feature>
<dbReference type="OrthoDB" id="428111at2759"/>
<dbReference type="Proteomes" id="UP000479000">
    <property type="component" value="Unassembled WGS sequence"/>
</dbReference>
<name>A0A6H5FVA0_9HEMI</name>
<evidence type="ECO:0000256" key="1">
    <source>
        <dbReference type="SAM" id="MobiDB-lite"/>
    </source>
</evidence>
<protein>
    <submittedName>
        <fullName evidence="2">Uncharacterized protein</fullName>
    </submittedName>
</protein>
<evidence type="ECO:0000313" key="2">
    <source>
        <dbReference type="EMBL" id="CAA9993130.1"/>
    </source>
</evidence>
<accession>A0A6H5FVA0</accession>
<gene>
    <name evidence="2" type="ORF">NTEN_LOCUS117</name>
</gene>
<keyword evidence="3" id="KW-1185">Reference proteome</keyword>
<evidence type="ECO:0000313" key="3">
    <source>
        <dbReference type="Proteomes" id="UP000479000"/>
    </source>
</evidence>
<feature type="region of interest" description="Disordered" evidence="1">
    <location>
        <begin position="1"/>
        <end position="29"/>
    </location>
</feature>
<proteinExistence type="predicted"/>
<dbReference type="AlphaFoldDB" id="A0A6H5FVA0"/>
<reference evidence="2 3" key="1">
    <citation type="submission" date="2020-02" db="EMBL/GenBank/DDBJ databases">
        <authorList>
            <person name="Ferguson B K."/>
        </authorList>
    </citation>
    <scope>NUCLEOTIDE SEQUENCE [LARGE SCALE GENOMIC DNA]</scope>
</reference>
<sequence length="94" mass="10502">MNGQADYAEVDTRGLSTFMNGRRDQPTPYATTTLLNRRPVPCQQDGCVSPGSNRRCPPPLPPSRNYWIDSNNSIASEPINRAKHYPPPNQRPPP</sequence>